<dbReference type="AlphaFoldDB" id="A0A9P5ZH38"/>
<dbReference type="Proteomes" id="UP000807025">
    <property type="component" value="Unassembled WGS sequence"/>
</dbReference>
<keyword evidence="3" id="KW-1185">Reference proteome</keyword>
<name>A0A9P5ZH38_PLEER</name>
<evidence type="ECO:0000313" key="3">
    <source>
        <dbReference type="Proteomes" id="UP000807025"/>
    </source>
</evidence>
<dbReference type="EMBL" id="MU154835">
    <property type="protein sequence ID" value="KAF9487025.1"/>
    <property type="molecule type" value="Genomic_DNA"/>
</dbReference>
<sequence>MTNPKVALFPQLNPERRKNPQGPSHSRPSPPVRLRERLAVIPPSLAPRPRLVPQVLLRQALTQLSY</sequence>
<evidence type="ECO:0000313" key="2">
    <source>
        <dbReference type="EMBL" id="KAF9487025.1"/>
    </source>
</evidence>
<gene>
    <name evidence="2" type="ORF">BDN71DRAFT_745112</name>
</gene>
<organism evidence="2 3">
    <name type="scientific">Pleurotus eryngii</name>
    <name type="common">Boletus of the steppes</name>
    <dbReference type="NCBI Taxonomy" id="5323"/>
    <lineage>
        <taxon>Eukaryota</taxon>
        <taxon>Fungi</taxon>
        <taxon>Dikarya</taxon>
        <taxon>Basidiomycota</taxon>
        <taxon>Agaricomycotina</taxon>
        <taxon>Agaricomycetes</taxon>
        <taxon>Agaricomycetidae</taxon>
        <taxon>Agaricales</taxon>
        <taxon>Pleurotineae</taxon>
        <taxon>Pleurotaceae</taxon>
        <taxon>Pleurotus</taxon>
    </lineage>
</organism>
<evidence type="ECO:0000256" key="1">
    <source>
        <dbReference type="SAM" id="MobiDB-lite"/>
    </source>
</evidence>
<proteinExistence type="predicted"/>
<comment type="caution">
    <text evidence="2">The sequence shown here is derived from an EMBL/GenBank/DDBJ whole genome shotgun (WGS) entry which is preliminary data.</text>
</comment>
<protein>
    <submittedName>
        <fullName evidence="2">Uncharacterized protein</fullName>
    </submittedName>
</protein>
<accession>A0A9P5ZH38</accession>
<feature type="region of interest" description="Disordered" evidence="1">
    <location>
        <begin position="1"/>
        <end position="33"/>
    </location>
</feature>
<reference evidence="2" key="1">
    <citation type="submission" date="2020-11" db="EMBL/GenBank/DDBJ databases">
        <authorList>
            <consortium name="DOE Joint Genome Institute"/>
            <person name="Ahrendt S."/>
            <person name="Riley R."/>
            <person name="Andreopoulos W."/>
            <person name="Labutti K."/>
            <person name="Pangilinan J."/>
            <person name="Ruiz-Duenas F.J."/>
            <person name="Barrasa J.M."/>
            <person name="Sanchez-Garcia M."/>
            <person name="Camarero S."/>
            <person name="Miyauchi S."/>
            <person name="Serrano A."/>
            <person name="Linde D."/>
            <person name="Babiker R."/>
            <person name="Drula E."/>
            <person name="Ayuso-Fernandez I."/>
            <person name="Pacheco R."/>
            <person name="Padilla G."/>
            <person name="Ferreira P."/>
            <person name="Barriuso J."/>
            <person name="Kellner H."/>
            <person name="Castanera R."/>
            <person name="Alfaro M."/>
            <person name="Ramirez L."/>
            <person name="Pisabarro A.G."/>
            <person name="Kuo A."/>
            <person name="Tritt A."/>
            <person name="Lipzen A."/>
            <person name="He G."/>
            <person name="Yan M."/>
            <person name="Ng V."/>
            <person name="Cullen D."/>
            <person name="Martin F."/>
            <person name="Rosso M.-N."/>
            <person name="Henrissat B."/>
            <person name="Hibbett D."/>
            <person name="Martinez A.T."/>
            <person name="Grigoriev I.V."/>
        </authorList>
    </citation>
    <scope>NUCLEOTIDE SEQUENCE</scope>
    <source>
        <strain evidence="2">ATCC 90797</strain>
    </source>
</reference>